<sequence>MSVDEPTPSVPDLTADERAALHAIQLGIEHAQRAYADLLGCHHRTGHAMDRFAKAEEHLRAAGHDEYADEIRDRLLPAGVVEDRWTYEIVTAYRRNLLNELDAFESVVREDIADGVDHVTERAQQRAWRDRAESEQWTE</sequence>
<gene>
    <name evidence="1" type="ORF">SAMN05443636_1762</name>
</gene>
<protein>
    <submittedName>
        <fullName evidence="1">Uncharacterized protein</fullName>
    </submittedName>
</protein>
<dbReference type="STRING" id="43928.SAMN05443636_1762"/>
<name>A0A1M5Q5P1_9EURY</name>
<dbReference type="RefSeq" id="WP_073308604.1">
    <property type="nucleotide sequence ID" value="NZ_FQWV01000004.1"/>
</dbReference>
<evidence type="ECO:0000313" key="2">
    <source>
        <dbReference type="Proteomes" id="UP000184357"/>
    </source>
</evidence>
<evidence type="ECO:0000313" key="1">
    <source>
        <dbReference type="EMBL" id="SHH09567.1"/>
    </source>
</evidence>
<accession>A0A1M5Q5P1</accession>
<organism evidence="1 2">
    <name type="scientific">Halobaculum gomorrense</name>
    <dbReference type="NCBI Taxonomy" id="43928"/>
    <lineage>
        <taxon>Archaea</taxon>
        <taxon>Methanobacteriati</taxon>
        <taxon>Methanobacteriota</taxon>
        <taxon>Stenosarchaea group</taxon>
        <taxon>Halobacteria</taxon>
        <taxon>Halobacteriales</taxon>
        <taxon>Haloferacaceae</taxon>
        <taxon>Halobaculum</taxon>
    </lineage>
</organism>
<dbReference type="Proteomes" id="UP000184357">
    <property type="component" value="Unassembled WGS sequence"/>
</dbReference>
<keyword evidence="2" id="KW-1185">Reference proteome</keyword>
<proteinExistence type="predicted"/>
<reference evidence="1 2" key="1">
    <citation type="submission" date="2016-11" db="EMBL/GenBank/DDBJ databases">
        <authorList>
            <person name="Jaros S."/>
            <person name="Januszkiewicz K."/>
            <person name="Wedrychowicz H."/>
        </authorList>
    </citation>
    <scope>NUCLEOTIDE SEQUENCE [LARGE SCALE GENOMIC DNA]</scope>
    <source>
        <strain evidence="1 2">DSM 9297</strain>
    </source>
</reference>
<dbReference type="OrthoDB" id="186005at2157"/>
<dbReference type="AlphaFoldDB" id="A0A1M5Q5P1"/>
<dbReference type="EMBL" id="FQWV01000004">
    <property type="protein sequence ID" value="SHH09567.1"/>
    <property type="molecule type" value="Genomic_DNA"/>
</dbReference>